<dbReference type="PROSITE" id="PS51257">
    <property type="entry name" value="PROKAR_LIPOPROTEIN"/>
    <property type="match status" value="1"/>
</dbReference>
<keyword evidence="3 4" id="KW-0378">Hydrolase</keyword>
<dbReference type="GO" id="GO:0016020">
    <property type="term" value="C:membrane"/>
    <property type="evidence" value="ECO:0007669"/>
    <property type="project" value="GOC"/>
</dbReference>
<dbReference type="AlphaFoldDB" id="A0A1H1PAJ8"/>
<dbReference type="Gene3D" id="2.60.40.1180">
    <property type="entry name" value="Golgi alpha-mannosidase II"/>
    <property type="match status" value="1"/>
</dbReference>
<evidence type="ECO:0000256" key="4">
    <source>
        <dbReference type="RuleBase" id="RU361188"/>
    </source>
</evidence>
<evidence type="ECO:0000259" key="6">
    <source>
        <dbReference type="Pfam" id="PF02055"/>
    </source>
</evidence>
<evidence type="ECO:0000259" key="7">
    <source>
        <dbReference type="Pfam" id="PF17189"/>
    </source>
</evidence>
<dbReference type="GO" id="GO:0004348">
    <property type="term" value="F:glucosylceramidase activity"/>
    <property type="evidence" value="ECO:0007669"/>
    <property type="project" value="InterPro"/>
</dbReference>
<evidence type="ECO:0000256" key="2">
    <source>
        <dbReference type="ARBA" id="ARBA00022729"/>
    </source>
</evidence>
<feature type="signal peptide" evidence="5">
    <location>
        <begin position="1"/>
        <end position="21"/>
    </location>
</feature>
<evidence type="ECO:0000313" key="8">
    <source>
        <dbReference type="EMBL" id="SDS08271.1"/>
    </source>
</evidence>
<comment type="similarity">
    <text evidence="1 4">Belongs to the glycosyl hydrolase 30 family.</text>
</comment>
<reference evidence="8 9" key="1">
    <citation type="submission" date="2016-10" db="EMBL/GenBank/DDBJ databases">
        <authorList>
            <person name="Varghese N."/>
            <person name="Submissions S."/>
        </authorList>
    </citation>
    <scope>NUCLEOTIDE SEQUENCE [LARGE SCALE GENOMIC DNA]</scope>
    <source>
        <strain evidence="8 9">RHA_55</strain>
    </source>
</reference>
<name>A0A1H1PAJ8_9FLAO</name>
<dbReference type="EMBL" id="LT629774">
    <property type="protein sequence ID" value="SDS08271.1"/>
    <property type="molecule type" value="Genomic_DNA"/>
</dbReference>
<gene>
    <name evidence="8" type="ORF">SAMN04489797_0823</name>
</gene>
<dbReference type="SUPFAM" id="SSF51445">
    <property type="entry name" value="(Trans)glycosidases"/>
    <property type="match status" value="1"/>
</dbReference>
<dbReference type="Pfam" id="PF17189">
    <property type="entry name" value="Glyco_hydro_30C"/>
    <property type="match status" value="1"/>
</dbReference>
<evidence type="ECO:0000256" key="1">
    <source>
        <dbReference type="ARBA" id="ARBA00005382"/>
    </source>
</evidence>
<dbReference type="GO" id="GO:0006680">
    <property type="term" value="P:glucosylceramide catabolic process"/>
    <property type="evidence" value="ECO:0007669"/>
    <property type="project" value="TreeGrafter"/>
</dbReference>
<dbReference type="InterPro" id="IPR017853">
    <property type="entry name" value="GH"/>
</dbReference>
<keyword evidence="2 5" id="KW-0732">Signal</keyword>
<dbReference type="PRINTS" id="PR00843">
    <property type="entry name" value="GLHYDRLASE30"/>
</dbReference>
<feature type="domain" description="Glycosyl hydrolase family 30 beta sandwich" evidence="7">
    <location>
        <begin position="432"/>
        <end position="492"/>
    </location>
</feature>
<dbReference type="InterPro" id="IPR033452">
    <property type="entry name" value="GH30_C"/>
</dbReference>
<evidence type="ECO:0000313" key="9">
    <source>
        <dbReference type="Proteomes" id="UP000198963"/>
    </source>
</evidence>
<keyword evidence="9" id="KW-1185">Reference proteome</keyword>
<dbReference type="InterPro" id="IPR013780">
    <property type="entry name" value="Glyco_hydro_b"/>
</dbReference>
<keyword evidence="4" id="KW-0326">Glycosidase</keyword>
<evidence type="ECO:0000256" key="5">
    <source>
        <dbReference type="SAM" id="SignalP"/>
    </source>
</evidence>
<protein>
    <submittedName>
        <fullName evidence="8">Glucosylceramidase</fullName>
    </submittedName>
</protein>
<dbReference type="Proteomes" id="UP000198963">
    <property type="component" value="Chromosome I"/>
</dbReference>
<organism evidence="8 9">
    <name type="scientific">Winogradskyella sediminis</name>
    <dbReference type="NCBI Taxonomy" id="1382466"/>
    <lineage>
        <taxon>Bacteria</taxon>
        <taxon>Pseudomonadati</taxon>
        <taxon>Bacteroidota</taxon>
        <taxon>Flavobacteriia</taxon>
        <taxon>Flavobacteriales</taxon>
        <taxon>Flavobacteriaceae</taxon>
        <taxon>Winogradskyella</taxon>
    </lineage>
</organism>
<dbReference type="PANTHER" id="PTHR11069:SF23">
    <property type="entry name" value="LYSOSOMAL ACID GLUCOSYLCERAMIDASE"/>
    <property type="match status" value="1"/>
</dbReference>
<dbReference type="InterPro" id="IPR033453">
    <property type="entry name" value="Glyco_hydro_30_TIM-barrel"/>
</dbReference>
<accession>A0A1H1PAJ8</accession>
<proteinExistence type="inferred from homology"/>
<dbReference type="Pfam" id="PF02055">
    <property type="entry name" value="Glyco_hydro_30"/>
    <property type="match status" value="1"/>
</dbReference>
<dbReference type="PANTHER" id="PTHR11069">
    <property type="entry name" value="GLUCOSYLCERAMIDASE"/>
    <property type="match status" value="1"/>
</dbReference>
<feature type="chain" id="PRO_5009256349" evidence="5">
    <location>
        <begin position="22"/>
        <end position="494"/>
    </location>
</feature>
<evidence type="ECO:0000256" key="3">
    <source>
        <dbReference type="ARBA" id="ARBA00022801"/>
    </source>
</evidence>
<dbReference type="Gene3D" id="3.20.20.80">
    <property type="entry name" value="Glycosidases"/>
    <property type="match status" value="1"/>
</dbReference>
<feature type="domain" description="Glycosyl hydrolase family 30 TIM-barrel" evidence="6">
    <location>
        <begin position="93"/>
        <end position="429"/>
    </location>
</feature>
<dbReference type="InterPro" id="IPR001139">
    <property type="entry name" value="Glyco_hydro_30"/>
</dbReference>
<dbReference type="STRING" id="1249933.SAMN04489797_0823"/>
<sequence length="494" mass="55745">MMIKKIIFGLTGILLASCANDIDSTKTTANTESKTKNSEVFTPTQATLYTTAENTTLRLSNQGVSTFTEATQPLETDIAVFVNPNKSFQSFIGIGGAITDASAEVFAKLSADKQNELLNAYYSEDGINYNIIRTSIHSSDFGSESFTYIEEGDADLNTFSIEADRKFRIPMIKRATGLIGDDLMFYASPWSPPAFMKTNKNMLQGGKLLPEYNQNWANYYVKFIEAYEAEGIPVWGVTLQNEPMATQRWESCIYTAEEERDFLKNYLGPTFEKAGLGDKNIVVWDHNRDLISHRANVIFEDPEASKYAWGIGFHWYETWTGGDAKYDNLGSINESFPDKNLLFTEGCQEKFDATAYQRWSNAERYGNSMINDFNHGTVGWTDWNILLDHTGGPNHVQNFCFAPIHADTRTNELIYTPTYYYIGHFSKFIQPGAKRISTTTSRSTIESTSFQNPDGKIVTVVMNKTEAPIDYKLIVGTHEIKYKILPHAIQSLIY</sequence>
<dbReference type="RefSeq" id="WP_244266717.1">
    <property type="nucleotide sequence ID" value="NZ_JBLXAG010000003.1"/>
</dbReference>